<evidence type="ECO:0000259" key="5">
    <source>
        <dbReference type="Pfam" id="PF08479"/>
    </source>
</evidence>
<feature type="domain" description="Polypeptide-transport-associated ShlB-type" evidence="5">
    <location>
        <begin position="84"/>
        <end position="153"/>
    </location>
</feature>
<dbReference type="InterPro" id="IPR051544">
    <property type="entry name" value="TPS_OM_transporter"/>
</dbReference>
<keyword evidence="7" id="KW-1185">Reference proteome</keyword>
<name>A0A239HLH0_9SPHN</name>
<organism evidence="6 7">
    <name type="scientific">Edaphosphingomonas laterariae</name>
    <dbReference type="NCBI Taxonomy" id="861865"/>
    <lineage>
        <taxon>Bacteria</taxon>
        <taxon>Pseudomonadati</taxon>
        <taxon>Pseudomonadota</taxon>
        <taxon>Alphaproteobacteria</taxon>
        <taxon>Sphingomonadales</taxon>
        <taxon>Rhizorhabdaceae</taxon>
        <taxon>Edaphosphingomonas</taxon>
    </lineage>
</organism>
<dbReference type="GO" id="GO:0098046">
    <property type="term" value="C:type V protein secretion system complex"/>
    <property type="evidence" value="ECO:0007669"/>
    <property type="project" value="TreeGrafter"/>
</dbReference>
<evidence type="ECO:0000256" key="2">
    <source>
        <dbReference type="ARBA" id="ARBA00022692"/>
    </source>
</evidence>
<dbReference type="Pfam" id="PF03865">
    <property type="entry name" value="ShlB"/>
    <property type="match status" value="1"/>
</dbReference>
<evidence type="ECO:0000313" key="7">
    <source>
        <dbReference type="Proteomes" id="UP000198281"/>
    </source>
</evidence>
<dbReference type="InterPro" id="IPR013686">
    <property type="entry name" value="Polypept-transport_assoc_ShlB"/>
</dbReference>
<dbReference type="Gene3D" id="3.10.20.310">
    <property type="entry name" value="membrane protein fhac"/>
    <property type="match status" value="1"/>
</dbReference>
<dbReference type="Gene3D" id="2.40.160.50">
    <property type="entry name" value="membrane protein fhac: a member of the omp85/tpsb transporter family"/>
    <property type="match status" value="1"/>
</dbReference>
<keyword evidence="2" id="KW-0812">Transmembrane</keyword>
<proteinExistence type="predicted"/>
<dbReference type="GO" id="GO:0008320">
    <property type="term" value="F:protein transmembrane transporter activity"/>
    <property type="evidence" value="ECO:0007669"/>
    <property type="project" value="TreeGrafter"/>
</dbReference>
<keyword evidence="1" id="KW-0472">Membrane</keyword>
<dbReference type="EMBL" id="FZOS01000017">
    <property type="protein sequence ID" value="SNS81693.1"/>
    <property type="molecule type" value="Genomic_DNA"/>
</dbReference>
<dbReference type="PANTHER" id="PTHR34597">
    <property type="entry name" value="SLR1661 PROTEIN"/>
    <property type="match status" value="1"/>
</dbReference>
<dbReference type="GO" id="GO:0046819">
    <property type="term" value="P:protein secretion by the type V secretion system"/>
    <property type="evidence" value="ECO:0007669"/>
    <property type="project" value="TreeGrafter"/>
</dbReference>
<evidence type="ECO:0000259" key="4">
    <source>
        <dbReference type="Pfam" id="PF03865"/>
    </source>
</evidence>
<feature type="domain" description="Haemolysin activator HlyB C-terminal" evidence="4">
    <location>
        <begin position="229"/>
        <end position="542"/>
    </location>
</feature>
<dbReference type="Pfam" id="PF08479">
    <property type="entry name" value="POTRA_2"/>
    <property type="match status" value="1"/>
</dbReference>
<evidence type="ECO:0000256" key="3">
    <source>
        <dbReference type="ARBA" id="ARBA00023237"/>
    </source>
</evidence>
<accession>A0A239HLH0</accession>
<sequence length="587" mass="64011">MTIGFGVRALSGALGLSSILYSFPLFAQALPVPSQIRPPTREEIERPVAPPATTAPRLKVEGDIERAACPLADPAYANIKVTITDAVFNNLKGATAEELRPAYADYLGKEQPVAAICEIRDAAATLLRRKGYLAAVQVPTQKIENGTVRFEVLYARVTAIRVRGDAGRTENLIASYLNRLTRDEIFDRNNAERYLLLARDLPGHDVRLALRPAGTGPGELIGEVTVLTTPIEVDFNVQNYAAHDTGRWGGQVRAQLNGLTGMGDRTIISLYSTAQFDEQQILQLGHDFRVGGEGLTIGGRFTYAWTNPDLGVSTGAADLEARTLFANVEASYPFIRTQALNLRGAAGFDFVNQKVDFIGPLNRDKLRVAYLRLDADAMDMAYLRAPDWRLAGSFELRRGLAIFDASDACNGIVCPGGQTPPSRLDGDPTSTLVRFSGLLEYAYSPMFSVAVMPRAQYAFDPLFSFEEYSAGTYTIGRGYDPGAIIGDSGAGFQVEARTGRFSPFTDADIAFQPFAFVDAAWVWNKNLPGDPQKLTSVGGGVRASLANRLRLDMALAVPTRNTRFADQKGDVRFLVSLTTRLFPWGDR</sequence>
<gene>
    <name evidence="6" type="ORF">SAMN06295912_11767</name>
</gene>
<protein>
    <submittedName>
        <fullName evidence="6">Hemolysin activation/secretion protein</fullName>
    </submittedName>
</protein>
<evidence type="ECO:0000313" key="6">
    <source>
        <dbReference type="EMBL" id="SNS81693.1"/>
    </source>
</evidence>
<dbReference type="AlphaFoldDB" id="A0A239HLH0"/>
<reference evidence="7" key="1">
    <citation type="submission" date="2017-06" db="EMBL/GenBank/DDBJ databases">
        <authorList>
            <person name="Varghese N."/>
            <person name="Submissions S."/>
        </authorList>
    </citation>
    <scope>NUCLEOTIDE SEQUENCE [LARGE SCALE GENOMIC DNA]</scope>
    <source>
        <strain evidence="7">LNB2</strain>
    </source>
</reference>
<keyword evidence="1" id="KW-1134">Transmembrane beta strand</keyword>
<keyword evidence="3" id="KW-0998">Cell outer membrane</keyword>
<dbReference type="InterPro" id="IPR005565">
    <property type="entry name" value="Hemolysn_activator_HlyB_C"/>
</dbReference>
<dbReference type="PANTHER" id="PTHR34597:SF6">
    <property type="entry name" value="BLR6126 PROTEIN"/>
    <property type="match status" value="1"/>
</dbReference>
<evidence type="ECO:0000256" key="1">
    <source>
        <dbReference type="ARBA" id="ARBA00022452"/>
    </source>
</evidence>
<dbReference type="Proteomes" id="UP000198281">
    <property type="component" value="Unassembled WGS sequence"/>
</dbReference>